<organism evidence="4 5">
    <name type="scientific">Ophiocordyceps sinensis (strain Co18 / CGMCC 3.14243)</name>
    <name type="common">Yarsagumba caterpillar fungus</name>
    <name type="synonym">Hirsutella sinensis</name>
    <dbReference type="NCBI Taxonomy" id="911162"/>
    <lineage>
        <taxon>Eukaryota</taxon>
        <taxon>Fungi</taxon>
        <taxon>Dikarya</taxon>
        <taxon>Ascomycota</taxon>
        <taxon>Pezizomycotina</taxon>
        <taxon>Sordariomycetes</taxon>
        <taxon>Hypocreomycetidae</taxon>
        <taxon>Hypocreales</taxon>
        <taxon>Ophiocordycipitaceae</taxon>
        <taxon>Ophiocordyceps</taxon>
    </lineage>
</organism>
<evidence type="ECO:0000313" key="5">
    <source>
        <dbReference type="Proteomes" id="UP000019374"/>
    </source>
</evidence>
<dbReference type="Proteomes" id="UP000019374">
    <property type="component" value="Unassembled WGS sequence"/>
</dbReference>
<gene>
    <name evidence="4" type="ORF">OCS_03588</name>
</gene>
<dbReference type="InterPro" id="IPR034753">
    <property type="entry name" value="hSac2"/>
</dbReference>
<accession>T5AE61</accession>
<protein>
    <submittedName>
        <fullName evidence="4">SacI domain protein</fullName>
    </submittedName>
</protein>
<evidence type="ECO:0000256" key="2">
    <source>
        <dbReference type="SAM" id="MobiDB-lite"/>
    </source>
</evidence>
<proteinExistence type="inferred from homology"/>
<feature type="domain" description="HSac2" evidence="3">
    <location>
        <begin position="37"/>
        <end position="190"/>
    </location>
</feature>
<dbReference type="InterPro" id="IPR040242">
    <property type="entry name" value="TPRG1-like"/>
</dbReference>
<dbReference type="PROSITE" id="PS51791">
    <property type="entry name" value="HSAC2"/>
    <property type="match status" value="1"/>
</dbReference>
<dbReference type="AlphaFoldDB" id="T5AE61"/>
<name>T5AE61_OPHSC</name>
<feature type="compositionally biased region" description="Low complexity" evidence="2">
    <location>
        <begin position="172"/>
        <end position="183"/>
    </location>
</feature>
<sequence length="286" mass="31488">MVNDHFSQAAMDFLLGNVTAKIFDEFEADMMTKDPAVSMSNMRDRAVELCQQRVVADMSEEVQGAWVLMSPSAADVVKSWSMEEVILLLTDAALYLCRFDWDLDKVSSFERVHLANVTHIKFGTYITSTVSPAHTNEKKNVGFVVEYQPGKSNIRRTNTRTLSTRGEIAPKSSSHGSEGNSRSTGFGNLFSAKPKSPATRKLALKAPYADSSAAVSGVSGASPQQSEIRQVMTICADIERLARERQFRKPGEGIAERVDIISLEAARQNTGLLEQLGHSIKKLVWA</sequence>
<evidence type="ECO:0000256" key="1">
    <source>
        <dbReference type="ARBA" id="ARBA00009163"/>
    </source>
</evidence>
<evidence type="ECO:0000259" key="3">
    <source>
        <dbReference type="PROSITE" id="PS51791"/>
    </source>
</evidence>
<dbReference type="PANTHER" id="PTHR31108">
    <property type="entry name" value="TUMOR PROTEIN P63-REGULATED GENE 1-LIKE PROTEIN"/>
    <property type="match status" value="1"/>
</dbReference>
<dbReference type="Pfam" id="PF12456">
    <property type="entry name" value="hSac2"/>
    <property type="match status" value="1"/>
</dbReference>
<feature type="region of interest" description="Disordered" evidence="2">
    <location>
        <begin position="163"/>
        <end position="192"/>
    </location>
</feature>
<dbReference type="eggNOG" id="KOG1890">
    <property type="taxonomic scope" value="Eukaryota"/>
</dbReference>
<comment type="similarity">
    <text evidence="1">Belongs to the TPRG1 family.</text>
</comment>
<dbReference type="InterPro" id="IPR022158">
    <property type="entry name" value="Inositol_phosphatase"/>
</dbReference>
<reference evidence="4 5" key="1">
    <citation type="journal article" date="2013" name="Chin. Sci. Bull.">
        <title>Genome survey uncovers the secrets of sex and lifestyle in caterpillar fungus.</title>
        <authorList>
            <person name="Hu X."/>
            <person name="Zhang Y."/>
            <person name="Xiao G."/>
            <person name="Zheng P."/>
            <person name="Xia Y."/>
            <person name="Zhang X."/>
            <person name="St Leger R.J."/>
            <person name="Liu X."/>
            <person name="Wang C."/>
        </authorList>
    </citation>
    <scope>NUCLEOTIDE SEQUENCE [LARGE SCALE GENOMIC DNA]</scope>
    <source>
        <strain evidence="5">Co18 / CGMCC 3.14243</strain>
        <tissue evidence="4">Fruit-body</tissue>
    </source>
</reference>
<dbReference type="EMBL" id="KE652714">
    <property type="protein sequence ID" value="EQL00696.1"/>
    <property type="molecule type" value="Genomic_DNA"/>
</dbReference>
<dbReference type="HOGENOM" id="CLU_973506_0_0_1"/>
<dbReference type="PANTHER" id="PTHR31108:SF1">
    <property type="entry name" value="HSAC2 DOMAIN-CONTAINING PROTEIN"/>
    <property type="match status" value="1"/>
</dbReference>
<evidence type="ECO:0000313" key="4">
    <source>
        <dbReference type="EMBL" id="EQL00696.1"/>
    </source>
</evidence>